<gene>
    <name evidence="1" type="ORF">SAMN04488094_10918</name>
</gene>
<name>A0A1I1M4J2_9RHOB</name>
<organism evidence="1 2">
    <name type="scientific">Tropicimonas isoalkanivorans</name>
    <dbReference type="NCBI Taxonomy" id="441112"/>
    <lineage>
        <taxon>Bacteria</taxon>
        <taxon>Pseudomonadati</taxon>
        <taxon>Pseudomonadota</taxon>
        <taxon>Alphaproteobacteria</taxon>
        <taxon>Rhodobacterales</taxon>
        <taxon>Roseobacteraceae</taxon>
        <taxon>Tropicimonas</taxon>
    </lineage>
</organism>
<dbReference type="Proteomes" id="UP000198728">
    <property type="component" value="Unassembled WGS sequence"/>
</dbReference>
<protein>
    <recommendedName>
        <fullName evidence="3">SPOR domain-containing protein</fullName>
    </recommendedName>
</protein>
<proteinExistence type="predicted"/>
<reference evidence="1 2" key="1">
    <citation type="submission" date="2016-10" db="EMBL/GenBank/DDBJ databases">
        <authorList>
            <person name="de Groot N.N."/>
        </authorList>
    </citation>
    <scope>NUCLEOTIDE SEQUENCE [LARGE SCALE GENOMIC DNA]</scope>
    <source>
        <strain evidence="1 2">DSM 19548</strain>
    </source>
</reference>
<dbReference type="AlphaFoldDB" id="A0A1I1M4J2"/>
<keyword evidence="2" id="KW-1185">Reference proteome</keyword>
<dbReference type="OrthoDB" id="7871407at2"/>
<sequence>MTKTLTGKFASADTARNAHEDLIDTGFPSEVVYLDRDRGEVKVITSADAAPEAREVLRRHKPIGIEETQG</sequence>
<accession>A0A1I1M4J2</accession>
<evidence type="ECO:0000313" key="2">
    <source>
        <dbReference type="Proteomes" id="UP000198728"/>
    </source>
</evidence>
<dbReference type="RefSeq" id="WP_093361403.1">
    <property type="nucleotide sequence ID" value="NZ_FOLG01000009.1"/>
</dbReference>
<evidence type="ECO:0000313" key="1">
    <source>
        <dbReference type="EMBL" id="SFC76590.1"/>
    </source>
</evidence>
<evidence type="ECO:0008006" key="3">
    <source>
        <dbReference type="Google" id="ProtNLM"/>
    </source>
</evidence>
<dbReference type="EMBL" id="FOLG01000009">
    <property type="protein sequence ID" value="SFC76590.1"/>
    <property type="molecule type" value="Genomic_DNA"/>
</dbReference>